<keyword evidence="4" id="KW-1185">Reference proteome</keyword>
<dbReference type="PANTHER" id="PTHR15955:SF8">
    <property type="entry name" value="RWD DOMAIN-CONTAINING PROTEIN 2B-RELATED"/>
    <property type="match status" value="1"/>
</dbReference>
<evidence type="ECO:0000259" key="2">
    <source>
        <dbReference type="Pfam" id="PF06544"/>
    </source>
</evidence>
<dbReference type="KEGG" id="vde:111246774"/>
<dbReference type="RefSeq" id="XP_022652674.1">
    <property type="nucleotide sequence ID" value="XM_022796939.1"/>
</dbReference>
<organism evidence="3 4">
    <name type="scientific">Varroa destructor</name>
    <name type="common">Honeybee mite</name>
    <dbReference type="NCBI Taxonomy" id="109461"/>
    <lineage>
        <taxon>Eukaryota</taxon>
        <taxon>Metazoa</taxon>
        <taxon>Ecdysozoa</taxon>
        <taxon>Arthropoda</taxon>
        <taxon>Chelicerata</taxon>
        <taxon>Arachnida</taxon>
        <taxon>Acari</taxon>
        <taxon>Parasitiformes</taxon>
        <taxon>Mesostigmata</taxon>
        <taxon>Gamasina</taxon>
        <taxon>Dermanyssoidea</taxon>
        <taxon>Varroidae</taxon>
        <taxon>Varroa</taxon>
    </lineage>
</organism>
<proteinExistence type="predicted"/>
<reference evidence="3" key="1">
    <citation type="submission" date="2021-01" db="UniProtKB">
        <authorList>
            <consortium name="EnsemblMetazoa"/>
        </authorList>
    </citation>
    <scope>IDENTIFICATION</scope>
</reference>
<dbReference type="OrthoDB" id="432412at2759"/>
<dbReference type="CDD" id="cd24163">
    <property type="entry name" value="RWDD2_C"/>
    <property type="match status" value="1"/>
</dbReference>
<dbReference type="Pfam" id="PF06544">
    <property type="entry name" value="Prp3_C"/>
    <property type="match status" value="1"/>
</dbReference>
<dbReference type="InterPro" id="IPR016135">
    <property type="entry name" value="UBQ-conjugating_enzyme/RWD"/>
</dbReference>
<feature type="domain" description="Small nuclear ribonucleoprotein Prp3 C-terminal" evidence="2">
    <location>
        <begin position="157"/>
        <end position="218"/>
    </location>
</feature>
<dbReference type="PANTHER" id="PTHR15955">
    <property type="entry name" value="RWD DOMAIN CONTAINING PROTEIN 2"/>
    <property type="match status" value="1"/>
</dbReference>
<dbReference type="InterPro" id="IPR017359">
    <property type="entry name" value="Phi-like"/>
</dbReference>
<evidence type="ECO:0000259" key="1">
    <source>
        <dbReference type="Pfam" id="PF05773"/>
    </source>
</evidence>
<dbReference type="InterPro" id="IPR059181">
    <property type="entry name" value="RWDD2A-B_C"/>
</dbReference>
<dbReference type="FunCoup" id="A0A7M7JJJ9">
    <property type="interactions" value="14"/>
</dbReference>
<dbReference type="SUPFAM" id="SSF54495">
    <property type="entry name" value="UBC-like"/>
    <property type="match status" value="1"/>
</dbReference>
<accession>A0A7M7JJJ9</accession>
<evidence type="ECO:0008006" key="5">
    <source>
        <dbReference type="Google" id="ProtNLM"/>
    </source>
</evidence>
<dbReference type="InterPro" id="IPR010541">
    <property type="entry name" value="Prp3_C"/>
</dbReference>
<dbReference type="Gene3D" id="3.10.110.10">
    <property type="entry name" value="Ubiquitin Conjugating Enzyme"/>
    <property type="match status" value="1"/>
</dbReference>
<evidence type="ECO:0000313" key="3">
    <source>
        <dbReference type="EnsemblMetazoa" id="XP_022652674"/>
    </source>
</evidence>
<dbReference type="InParanoid" id="A0A7M7JJJ9"/>
<dbReference type="EnsemblMetazoa" id="XM_022796939">
    <property type="protein sequence ID" value="XP_022652674"/>
    <property type="gene ID" value="LOC111246774"/>
</dbReference>
<protein>
    <recommendedName>
        <fullName evidence="5">RWD domain-containing protein</fullName>
    </recommendedName>
</protein>
<dbReference type="AlphaFoldDB" id="A0A7M7JJJ9"/>
<sequence length="279" mass="31659">MICVRENIKAQLNEIVFLENLYGFVKLSPHSVCEEFQAFVNGELDDVHNQLTCVILAKDKSPPVEVEVTLPHTYPNSELRLRASVRSINSRVNNRDLQEFVNLICEQHEPGTYCISFIIDYVNTKCAENPDGDLPDQGPTFSAQNSRDTPVESYRVWLLSHHIYDKVKRRKLVELSLERSLGGFCLPGKPGVICLEGDPNECAQAIAIIKSWKWRKIGVKFEEKCGKHFRFNGSVVIPRQNILALVTQSSCGCEPLKLFSRQALLNLSYKVQIFCNFAN</sequence>
<feature type="domain" description="RWD" evidence="1">
    <location>
        <begin position="10"/>
        <end position="124"/>
    </location>
</feature>
<dbReference type="InterPro" id="IPR006575">
    <property type="entry name" value="RWD_dom"/>
</dbReference>
<evidence type="ECO:0000313" key="4">
    <source>
        <dbReference type="Proteomes" id="UP000594260"/>
    </source>
</evidence>
<dbReference type="Proteomes" id="UP000594260">
    <property type="component" value="Unplaced"/>
</dbReference>
<dbReference type="GeneID" id="111246774"/>
<dbReference type="Pfam" id="PF05773">
    <property type="entry name" value="RWD"/>
    <property type="match status" value="1"/>
</dbReference>
<name>A0A7M7JJJ9_VARDE</name>